<accession>A0A9Q1J5D5</accession>
<comment type="subcellular location">
    <subcellularLocation>
        <location evidence="1">Membrane</location>
    </subcellularLocation>
</comment>
<organism evidence="8 9">
    <name type="scientific">Synaphobranchus kaupii</name>
    <name type="common">Kaup's arrowtooth eel</name>
    <dbReference type="NCBI Taxonomy" id="118154"/>
    <lineage>
        <taxon>Eukaryota</taxon>
        <taxon>Metazoa</taxon>
        <taxon>Chordata</taxon>
        <taxon>Craniata</taxon>
        <taxon>Vertebrata</taxon>
        <taxon>Euteleostomi</taxon>
        <taxon>Actinopterygii</taxon>
        <taxon>Neopterygii</taxon>
        <taxon>Teleostei</taxon>
        <taxon>Anguilliformes</taxon>
        <taxon>Synaphobranchidae</taxon>
        <taxon>Synaphobranchus</taxon>
    </lineage>
</organism>
<dbReference type="OrthoDB" id="10059035at2759"/>
<dbReference type="EMBL" id="JAINUF010000003">
    <property type="protein sequence ID" value="KAJ8370200.1"/>
    <property type="molecule type" value="Genomic_DNA"/>
</dbReference>
<keyword evidence="5 7" id="KW-0472">Membrane</keyword>
<evidence type="ECO:0000256" key="5">
    <source>
        <dbReference type="ARBA" id="ARBA00023136"/>
    </source>
</evidence>
<gene>
    <name evidence="8" type="ORF">SKAU_G00102280</name>
</gene>
<proteinExistence type="inferred from homology"/>
<evidence type="ECO:0000256" key="3">
    <source>
        <dbReference type="ARBA" id="ARBA00022692"/>
    </source>
</evidence>
<sequence length="372" mass="42526">MCVEGLTDVFIGADNQAIPVRRGKGVRRAVPWWTDECSEAVRARNQAFRALRVSMTQQAVLEYQRLKAMVRRTIKRTKRAAWRRLCSTFGRETRMTDVWRIVKKMRGCGGMRRVPVLVDGDLVARTDGEKANMLAKTLSGEAGGVRLSAECLRQRREMLEERRDLGHKKMVFDSVLDVEFTMLELTLAVKRAGCPLALLLVIFLCEVISKAHASKSFEDVRCKCICPPYRNISGHIYNRNVSQKDCNCLHVVDPMPVPGHDVEAYCLLCECKYEERSSNTIKVTIIIYLSVVGSLLFYMLFLLLVDPLIRKHDPYTQPLQNEEDTEDMQSQAEGAGGRGNTVLERVEGAQQRWKRQVQEQRKTVFDRHKMLS</sequence>
<dbReference type="GO" id="GO:0005765">
    <property type="term" value="C:lysosomal membrane"/>
    <property type="evidence" value="ECO:0007669"/>
    <property type="project" value="InterPro"/>
</dbReference>
<dbReference type="PANTHER" id="PTHR13064:SF1">
    <property type="entry name" value="PROTON-TRANSPORTING V-TYPE ATPASE COMPLEX ASSEMBLY REGULATOR TMEM9"/>
    <property type="match status" value="1"/>
</dbReference>
<feature type="region of interest" description="Disordered" evidence="6">
    <location>
        <begin position="318"/>
        <end position="372"/>
    </location>
</feature>
<dbReference type="AlphaFoldDB" id="A0A9Q1J5D5"/>
<dbReference type="Pfam" id="PF05434">
    <property type="entry name" value="Tmemb_9"/>
    <property type="match status" value="1"/>
</dbReference>
<evidence type="ECO:0000256" key="4">
    <source>
        <dbReference type="ARBA" id="ARBA00022989"/>
    </source>
</evidence>
<keyword evidence="4 7" id="KW-1133">Transmembrane helix</keyword>
<dbReference type="InterPro" id="IPR008853">
    <property type="entry name" value="TMEM9/TMEM9B"/>
</dbReference>
<evidence type="ECO:0000313" key="9">
    <source>
        <dbReference type="Proteomes" id="UP001152622"/>
    </source>
</evidence>
<reference evidence="8" key="1">
    <citation type="journal article" date="2023" name="Science">
        <title>Genome structures resolve the early diversification of teleost fishes.</title>
        <authorList>
            <person name="Parey E."/>
            <person name="Louis A."/>
            <person name="Montfort J."/>
            <person name="Bouchez O."/>
            <person name="Roques C."/>
            <person name="Iampietro C."/>
            <person name="Lluch J."/>
            <person name="Castinel A."/>
            <person name="Donnadieu C."/>
            <person name="Desvignes T."/>
            <person name="Floi Bucao C."/>
            <person name="Jouanno E."/>
            <person name="Wen M."/>
            <person name="Mejri S."/>
            <person name="Dirks R."/>
            <person name="Jansen H."/>
            <person name="Henkel C."/>
            <person name="Chen W.J."/>
            <person name="Zahm M."/>
            <person name="Cabau C."/>
            <person name="Klopp C."/>
            <person name="Thompson A.W."/>
            <person name="Robinson-Rechavi M."/>
            <person name="Braasch I."/>
            <person name="Lecointre G."/>
            <person name="Bobe J."/>
            <person name="Postlethwait J.H."/>
            <person name="Berthelot C."/>
            <person name="Roest Crollius H."/>
            <person name="Guiguen Y."/>
        </authorList>
    </citation>
    <scope>NUCLEOTIDE SEQUENCE</scope>
    <source>
        <strain evidence="8">WJC10195</strain>
    </source>
</reference>
<comment type="caution">
    <text evidence="8">The sequence shown here is derived from an EMBL/GenBank/DDBJ whole genome shotgun (WGS) entry which is preliminary data.</text>
</comment>
<feature type="compositionally biased region" description="Basic and acidic residues" evidence="6">
    <location>
        <begin position="356"/>
        <end position="372"/>
    </location>
</feature>
<dbReference type="Proteomes" id="UP001152622">
    <property type="component" value="Chromosome 3"/>
</dbReference>
<evidence type="ECO:0000256" key="7">
    <source>
        <dbReference type="SAM" id="Phobius"/>
    </source>
</evidence>
<keyword evidence="9" id="KW-1185">Reference proteome</keyword>
<comment type="similarity">
    <text evidence="2">Belongs to the TMEM9 family.</text>
</comment>
<name>A0A9Q1J5D5_SYNKA</name>
<evidence type="ECO:0000256" key="2">
    <source>
        <dbReference type="ARBA" id="ARBA00007264"/>
    </source>
</evidence>
<evidence type="ECO:0000256" key="1">
    <source>
        <dbReference type="ARBA" id="ARBA00004370"/>
    </source>
</evidence>
<evidence type="ECO:0000256" key="6">
    <source>
        <dbReference type="SAM" id="MobiDB-lite"/>
    </source>
</evidence>
<protein>
    <recommendedName>
        <fullName evidence="10">Transmembrane protein 9</fullName>
    </recommendedName>
</protein>
<keyword evidence="3 7" id="KW-0812">Transmembrane</keyword>
<dbReference type="PANTHER" id="PTHR13064">
    <property type="entry name" value="TRANSMEMBRANE PROTEIN 9 FAMILY MEMBER"/>
    <property type="match status" value="1"/>
</dbReference>
<feature type="transmembrane region" description="Helical" evidence="7">
    <location>
        <begin position="285"/>
        <end position="305"/>
    </location>
</feature>
<evidence type="ECO:0000313" key="8">
    <source>
        <dbReference type="EMBL" id="KAJ8370200.1"/>
    </source>
</evidence>
<evidence type="ECO:0008006" key="10">
    <source>
        <dbReference type="Google" id="ProtNLM"/>
    </source>
</evidence>